<gene>
    <name evidence="1" type="ORF">Xseb_04110</name>
</gene>
<accession>A0AAW4RF55</accession>
<dbReference type="EMBL" id="LOKL01000002">
    <property type="protein sequence ID" value="MBZ3922873.1"/>
    <property type="molecule type" value="Genomic_DNA"/>
</dbReference>
<dbReference type="InterPro" id="IPR058701">
    <property type="entry name" value="PhiTE_072-like"/>
</dbReference>
<dbReference type="Pfam" id="PF26211">
    <property type="entry name" value="Phage_phiTE_072"/>
    <property type="match status" value="1"/>
</dbReference>
<dbReference type="Proteomes" id="UP000825388">
    <property type="component" value="Unassembled WGS sequence"/>
</dbReference>
<organism evidence="1 2">
    <name type="scientific">Xanthomonas citri pv. sesbaniae</name>
    <dbReference type="NCBI Taxonomy" id="473425"/>
    <lineage>
        <taxon>Bacteria</taxon>
        <taxon>Pseudomonadati</taxon>
        <taxon>Pseudomonadota</taxon>
        <taxon>Gammaproteobacteria</taxon>
        <taxon>Lysobacterales</taxon>
        <taxon>Lysobacteraceae</taxon>
        <taxon>Xanthomonas</taxon>
    </lineage>
</organism>
<protein>
    <submittedName>
        <fullName evidence="1">Uncharacterized protein</fullName>
    </submittedName>
</protein>
<dbReference type="RefSeq" id="WP_089112163.1">
    <property type="nucleotide sequence ID" value="NZ_LOKL01000002.1"/>
</dbReference>
<comment type="caution">
    <text evidence="1">The sequence shown here is derived from an EMBL/GenBank/DDBJ whole genome shotgun (WGS) entry which is preliminary data.</text>
</comment>
<proteinExistence type="predicted"/>
<dbReference type="AlphaFoldDB" id="A0AAW4RF55"/>
<sequence length="180" mass="20328">MRETATCFTIAANGEHGRFYLTEGNEPDRRGGTTYWCVLVCHTTFGTVGHTWNSMGGPASWFLGKIGRDYAIGKLWGAQSQIFCGEKAVADIRRLIIDDRRQGEVSRDEARDRYDVLRDGIDSESHLGMLVEREDWLYESLLYGGHQIGKVDNPQALGFWQNLWPAFIAELTTQVEPCHA</sequence>
<name>A0AAW4RF55_XANCI</name>
<evidence type="ECO:0000313" key="1">
    <source>
        <dbReference type="EMBL" id="MBZ3922873.1"/>
    </source>
</evidence>
<evidence type="ECO:0000313" key="2">
    <source>
        <dbReference type="Proteomes" id="UP000825388"/>
    </source>
</evidence>
<reference evidence="1" key="1">
    <citation type="submission" date="2015-12" db="EMBL/GenBank/DDBJ databases">
        <authorList>
            <person name="Bansal K."/>
            <person name="Midha S."/>
            <person name="Patil P.B."/>
        </authorList>
    </citation>
    <scope>NUCLEOTIDE SEQUENCE</scope>
    <source>
        <strain evidence="1">LMG867</strain>
    </source>
</reference>